<evidence type="ECO:0000313" key="3">
    <source>
        <dbReference type="Proteomes" id="UP000198807"/>
    </source>
</evidence>
<dbReference type="PANTHER" id="PTHR43581:SF4">
    <property type="entry name" value="ATP_GTP PHOSPHATASE"/>
    <property type="match status" value="1"/>
</dbReference>
<dbReference type="InterPro" id="IPR003959">
    <property type="entry name" value="ATPase_AAA_core"/>
</dbReference>
<dbReference type="InterPro" id="IPR041685">
    <property type="entry name" value="AAA_GajA/Old/RecF-like"/>
</dbReference>
<dbReference type="Pfam" id="PF13175">
    <property type="entry name" value="AAA_15"/>
    <property type="match status" value="1"/>
</dbReference>
<dbReference type="GO" id="GO:0005524">
    <property type="term" value="F:ATP binding"/>
    <property type="evidence" value="ECO:0007669"/>
    <property type="project" value="InterPro"/>
</dbReference>
<proteinExistence type="predicted"/>
<organism evidence="2 3">
    <name type="scientific">Halomonas daqiaonensis</name>
    <dbReference type="NCBI Taxonomy" id="650850"/>
    <lineage>
        <taxon>Bacteria</taxon>
        <taxon>Pseudomonadati</taxon>
        <taxon>Pseudomonadota</taxon>
        <taxon>Gammaproteobacteria</taxon>
        <taxon>Oceanospirillales</taxon>
        <taxon>Halomonadaceae</taxon>
        <taxon>Halomonas</taxon>
    </lineage>
</organism>
<dbReference type="InterPro" id="IPR027417">
    <property type="entry name" value="P-loop_NTPase"/>
</dbReference>
<dbReference type="InterPro" id="IPR003593">
    <property type="entry name" value="AAA+_ATPase"/>
</dbReference>
<dbReference type="OrthoDB" id="9815944at2"/>
<dbReference type="Gene3D" id="3.40.50.300">
    <property type="entry name" value="P-loop containing nucleotide triphosphate hydrolases"/>
    <property type="match status" value="1"/>
</dbReference>
<dbReference type="InterPro" id="IPR051396">
    <property type="entry name" value="Bact_Antivir_Def_Nuclease"/>
</dbReference>
<name>A0A1H7P040_9GAMM</name>
<reference evidence="3" key="1">
    <citation type="submission" date="2016-10" db="EMBL/GenBank/DDBJ databases">
        <authorList>
            <person name="Varghese N."/>
            <person name="Submissions S."/>
        </authorList>
    </citation>
    <scope>NUCLEOTIDE SEQUENCE [LARGE SCALE GENOMIC DNA]</scope>
    <source>
        <strain evidence="3">CGMCC 1.9150</strain>
    </source>
</reference>
<dbReference type="Proteomes" id="UP000198807">
    <property type="component" value="Unassembled WGS sequence"/>
</dbReference>
<keyword evidence="3" id="KW-1185">Reference proteome</keyword>
<dbReference type="SMART" id="SM00382">
    <property type="entry name" value="AAA"/>
    <property type="match status" value="1"/>
</dbReference>
<sequence length="549" mass="63164">MRIDWLWVDEYKNLRDLTIDFSQDHLITVLIGRNGTGKSNVLEALTEIFRDLLMGADRHGKKNVPSIKYRIAYEIHDRWVYIDADPERKEAYQAKTVSKDKHPEPYPVGASFDDLEGASISRTKLVGEDSEHLPRFLFGYYSGESDRMREVFRAYLKNYDDKLIKNKDPGLKRMFFAEPVHSNFVLLSFLVNNKERTNAFLQKQLGLEEGGIESVLFVLKQPYWYSKNATGGDSRFWNSKGIVRDFLAKLYEISLAPIRIKRRETYDVRRSRTLEYLYLYAKDIDALRELAKGKTSAEFFRDLESTHVSDLIDEVRIRVKLKKNDGSVTFRELSEGEQQLLTVLGLLQFTSAEESLFLLDEPDTHLNPRWSVEYIQHIRDFLKDEKDNTQSSHVLLATHNPIAVAELLKEQVQILRRDDETLCISAEEPSMDPMGMGYSGVITSEMFDLNAAVDTTTQKLLEIQRTLSAKDQLTESEKDELEKATTKLEEFGFHYQMRDPVYTEYLRARAERTALGAADAGQSTKSLDPKEARKLVETALTRSSGSAEE</sequence>
<dbReference type="STRING" id="650850.SAMN04488129_108149"/>
<dbReference type="EMBL" id="FOBC01000008">
    <property type="protein sequence ID" value="SEL29182.1"/>
    <property type="molecule type" value="Genomic_DNA"/>
</dbReference>
<evidence type="ECO:0000313" key="2">
    <source>
        <dbReference type="EMBL" id="SEL29182.1"/>
    </source>
</evidence>
<dbReference type="Pfam" id="PF13304">
    <property type="entry name" value="AAA_21"/>
    <property type="match status" value="1"/>
</dbReference>
<evidence type="ECO:0000259" key="1">
    <source>
        <dbReference type="SMART" id="SM00382"/>
    </source>
</evidence>
<gene>
    <name evidence="2" type="ORF">SAMN04488129_108149</name>
</gene>
<accession>A0A1H7P040</accession>
<dbReference type="GO" id="GO:0016887">
    <property type="term" value="F:ATP hydrolysis activity"/>
    <property type="evidence" value="ECO:0007669"/>
    <property type="project" value="InterPro"/>
</dbReference>
<dbReference type="PANTHER" id="PTHR43581">
    <property type="entry name" value="ATP/GTP PHOSPHATASE"/>
    <property type="match status" value="1"/>
</dbReference>
<protein>
    <submittedName>
        <fullName evidence="2">AAA domain-containing protein, putative AbiEii toxin, Type IV TA system</fullName>
    </submittedName>
</protein>
<dbReference type="AlphaFoldDB" id="A0A1H7P040"/>
<dbReference type="SUPFAM" id="SSF52540">
    <property type="entry name" value="P-loop containing nucleoside triphosphate hydrolases"/>
    <property type="match status" value="1"/>
</dbReference>
<feature type="domain" description="AAA+ ATPase" evidence="1">
    <location>
        <begin position="24"/>
        <end position="418"/>
    </location>
</feature>
<dbReference type="RefSeq" id="WP_089712592.1">
    <property type="nucleotide sequence ID" value="NZ_FOBC01000008.1"/>
</dbReference>